<dbReference type="GO" id="GO:0016020">
    <property type="term" value="C:membrane"/>
    <property type="evidence" value="ECO:0007669"/>
    <property type="project" value="UniProtKB-SubCell"/>
</dbReference>
<dbReference type="Gene3D" id="3.90.550.50">
    <property type="match status" value="1"/>
</dbReference>
<dbReference type="UniPathway" id="UPA00378"/>
<dbReference type="GO" id="GO:0016263">
    <property type="term" value="F:glycoprotein-N-acetylgalactosamine 3-beta-galactosyltransferase activity"/>
    <property type="evidence" value="ECO:0007669"/>
    <property type="project" value="UniProtKB-EC"/>
</dbReference>
<organism evidence="14">
    <name type="scientific">Cuerna arida</name>
    <dbReference type="NCBI Taxonomy" id="1464854"/>
    <lineage>
        <taxon>Eukaryota</taxon>
        <taxon>Metazoa</taxon>
        <taxon>Ecdysozoa</taxon>
        <taxon>Arthropoda</taxon>
        <taxon>Hexapoda</taxon>
        <taxon>Insecta</taxon>
        <taxon>Pterygota</taxon>
        <taxon>Neoptera</taxon>
        <taxon>Paraneoptera</taxon>
        <taxon>Hemiptera</taxon>
        <taxon>Auchenorrhyncha</taxon>
        <taxon>Membracoidea</taxon>
        <taxon>Cicadellidae</taxon>
        <taxon>Cicadellinae</taxon>
        <taxon>Proconiini</taxon>
        <taxon>Cuerna</taxon>
    </lineage>
</organism>
<comment type="pathway">
    <text evidence="2">Protein modification; protein glycosylation.</text>
</comment>
<dbReference type="Pfam" id="PF02434">
    <property type="entry name" value="Fringe"/>
    <property type="match status" value="1"/>
</dbReference>
<evidence type="ECO:0000256" key="7">
    <source>
        <dbReference type="ARBA" id="ARBA00022692"/>
    </source>
</evidence>
<keyword evidence="6" id="KW-0808">Transferase</keyword>
<keyword evidence="10 12" id="KW-1133">Transmembrane helix</keyword>
<dbReference type="PANTHER" id="PTHR23033">
    <property type="entry name" value="BETA1,3-GALACTOSYLTRANSFERASE"/>
    <property type="match status" value="1"/>
</dbReference>
<feature type="transmembrane region" description="Helical" evidence="12">
    <location>
        <begin position="59"/>
        <end position="82"/>
    </location>
</feature>
<feature type="domain" description="Fringe-like glycosyltransferase" evidence="13">
    <location>
        <begin position="125"/>
        <end position="237"/>
    </location>
</feature>
<feature type="non-terminal residue" evidence="14">
    <location>
        <position position="242"/>
    </location>
</feature>
<dbReference type="EC" id="2.4.1.122" evidence="4"/>
<evidence type="ECO:0000256" key="8">
    <source>
        <dbReference type="ARBA" id="ARBA00022741"/>
    </source>
</evidence>
<dbReference type="InterPro" id="IPR003378">
    <property type="entry name" value="Fringe-like_glycosylTrfase"/>
</dbReference>
<evidence type="ECO:0000259" key="13">
    <source>
        <dbReference type="Pfam" id="PF02434"/>
    </source>
</evidence>
<keyword evidence="5" id="KW-0328">Glycosyltransferase</keyword>
<evidence type="ECO:0000256" key="5">
    <source>
        <dbReference type="ARBA" id="ARBA00022676"/>
    </source>
</evidence>
<evidence type="ECO:0000256" key="2">
    <source>
        <dbReference type="ARBA" id="ARBA00004922"/>
    </source>
</evidence>
<comment type="subcellular location">
    <subcellularLocation>
        <location evidence="1">Membrane</location>
        <topology evidence="1">Single-pass type II membrane protein</topology>
    </subcellularLocation>
</comment>
<evidence type="ECO:0000256" key="9">
    <source>
        <dbReference type="ARBA" id="ARBA00022968"/>
    </source>
</evidence>
<evidence type="ECO:0000256" key="1">
    <source>
        <dbReference type="ARBA" id="ARBA00004606"/>
    </source>
</evidence>
<dbReference type="GO" id="GO:0000166">
    <property type="term" value="F:nucleotide binding"/>
    <property type="evidence" value="ECO:0007669"/>
    <property type="project" value="UniProtKB-KW"/>
</dbReference>
<reference evidence="14" key="1">
    <citation type="submission" date="2015-11" db="EMBL/GenBank/DDBJ databases">
        <title>De novo transcriptome assembly of four potential Pierce s Disease insect vectors from Arizona vineyards.</title>
        <authorList>
            <person name="Tassone E.E."/>
        </authorList>
    </citation>
    <scope>NUCLEOTIDE SEQUENCE</scope>
</reference>
<proteinExistence type="inferred from homology"/>
<keyword evidence="7 12" id="KW-0812">Transmembrane</keyword>
<dbReference type="PANTHER" id="PTHR23033:SF14">
    <property type="entry name" value="GLYCOPROTEIN-N-ACETYLGALACTOSAMINE 3-BETA-GALACTOSYLTRANSFERASE 1-RELATED"/>
    <property type="match status" value="1"/>
</dbReference>
<dbReference type="AlphaFoldDB" id="A0A1B6FGZ0"/>
<name>A0A1B6FGZ0_9HEMI</name>
<sequence>MKVNHSKIQHYRGAKRLSRYWNTRKQNQNWLRWFKNCQKKLEPLLSFNAPRMKVCRRKIISVMLGLAAGLIFGHLLLPNLLYRFAKTSSSTLDLSEIRMSEHSSLEEYHKDEDLVARELARRVRVLCCVITTPMNHFTRAQHIKATWGKRCNILLFFSSASEPLLPTVVLDVIDTPQNLTLKVIEAFKYIHAHHSGDYDWVLKTDDYTFVIMENLRYFLYQYNTSEPLYFGCRFSKYVKQGY</sequence>
<keyword evidence="11 12" id="KW-0472">Membrane</keyword>
<dbReference type="InterPro" id="IPR026050">
    <property type="entry name" value="C1GALT1/C1GALT1_chp1"/>
</dbReference>
<evidence type="ECO:0000256" key="10">
    <source>
        <dbReference type="ARBA" id="ARBA00022989"/>
    </source>
</evidence>
<keyword evidence="8" id="KW-0547">Nucleotide-binding</keyword>
<keyword evidence="9" id="KW-0735">Signal-anchor</keyword>
<comment type="similarity">
    <text evidence="3">Belongs to the glycosyltransferase 31 family. Beta3-Gal-T subfamily.</text>
</comment>
<gene>
    <name evidence="14" type="ORF">g.9509</name>
</gene>
<evidence type="ECO:0000256" key="6">
    <source>
        <dbReference type="ARBA" id="ARBA00022679"/>
    </source>
</evidence>
<protein>
    <recommendedName>
        <fullName evidence="4">N-acetylgalactosaminide beta-1,3-galactosyltransferase</fullName>
        <ecNumber evidence="4">2.4.1.122</ecNumber>
    </recommendedName>
</protein>
<evidence type="ECO:0000256" key="11">
    <source>
        <dbReference type="ARBA" id="ARBA00023136"/>
    </source>
</evidence>
<evidence type="ECO:0000313" key="14">
    <source>
        <dbReference type="EMBL" id="JAS49478.1"/>
    </source>
</evidence>
<dbReference type="EMBL" id="GECZ01020291">
    <property type="protein sequence ID" value="JAS49478.1"/>
    <property type="molecule type" value="Transcribed_RNA"/>
</dbReference>
<accession>A0A1B6FGZ0</accession>
<evidence type="ECO:0000256" key="3">
    <source>
        <dbReference type="ARBA" id="ARBA00006462"/>
    </source>
</evidence>
<evidence type="ECO:0000256" key="12">
    <source>
        <dbReference type="SAM" id="Phobius"/>
    </source>
</evidence>
<evidence type="ECO:0000256" key="4">
    <source>
        <dbReference type="ARBA" id="ARBA00012557"/>
    </source>
</evidence>